<sequence>MIIAPGSTDAAIVVPLGVRDLLPGDLPACTWSGSATRLRHAERELARAAAGEVDHLAVRTPADLPVTIGGVDHTVSDLMRRHLGAPVRR</sequence>
<comment type="caution">
    <text evidence="1">The sequence shown here is derived from an EMBL/GenBank/DDBJ whole genome shotgun (WGS) entry which is preliminary data.</text>
</comment>
<evidence type="ECO:0000313" key="1">
    <source>
        <dbReference type="EMBL" id="MBE1594593.1"/>
    </source>
</evidence>
<evidence type="ECO:0000313" key="2">
    <source>
        <dbReference type="Proteomes" id="UP000629287"/>
    </source>
</evidence>
<dbReference type="AlphaFoldDB" id="A0A8I0TQU9"/>
<keyword evidence="2" id="KW-1185">Reference proteome</keyword>
<gene>
    <name evidence="1" type="ORF">H4687_000722</name>
</gene>
<name>A0A8I0TQU9_9ACTN</name>
<reference evidence="1 2" key="1">
    <citation type="submission" date="2020-10" db="EMBL/GenBank/DDBJ databases">
        <title>Sequencing the genomes of 1000 actinobacteria strains.</title>
        <authorList>
            <person name="Klenk H.-P."/>
        </authorList>
    </citation>
    <scope>NUCLEOTIDE SEQUENCE [LARGE SCALE GENOMIC DNA]</scope>
    <source>
        <strain evidence="1 2">DSM 41803</strain>
    </source>
</reference>
<dbReference type="Proteomes" id="UP000629287">
    <property type="component" value="Unassembled WGS sequence"/>
</dbReference>
<accession>A0A8I0TQU9</accession>
<protein>
    <submittedName>
        <fullName evidence="1">Uncharacterized protein</fullName>
    </submittedName>
</protein>
<dbReference type="EMBL" id="JADBGF010000001">
    <property type="protein sequence ID" value="MBE1594593.1"/>
    <property type="molecule type" value="Genomic_DNA"/>
</dbReference>
<organism evidence="1 2">
    <name type="scientific">Streptomyces stelliscabiei</name>
    <dbReference type="NCBI Taxonomy" id="146820"/>
    <lineage>
        <taxon>Bacteria</taxon>
        <taxon>Bacillati</taxon>
        <taxon>Actinomycetota</taxon>
        <taxon>Actinomycetes</taxon>
        <taxon>Kitasatosporales</taxon>
        <taxon>Streptomycetaceae</taxon>
        <taxon>Streptomyces</taxon>
    </lineage>
</organism>
<proteinExistence type="predicted"/>